<dbReference type="HOGENOM" id="CLU_538243_0_0_6"/>
<reference evidence="4 5" key="1">
    <citation type="journal article" date="2008" name="ISME J.">
        <title>Comparative genomics of two ecotypes of the marine planktonic copiotroph Alteromonas macleodii suggests alternative lifestyles associated with different kinds of particulate organic matter.</title>
        <authorList>
            <person name="Ivars-Martinez E."/>
            <person name="Martin-Cuadrado A.B."/>
            <person name="D'Auria G."/>
            <person name="Mira A."/>
            <person name="Ferriera S."/>
            <person name="Johnson J."/>
            <person name="Friedman R."/>
            <person name="Rodriguez-Valera F."/>
        </authorList>
    </citation>
    <scope>NUCLEOTIDE SEQUENCE [LARGE SCALE GENOMIC DNA]</scope>
    <source>
        <strain evidence="5">DSM 17117 / CIP 110805 / LMG 28347 / Deep ecotype</strain>
    </source>
</reference>
<dbReference type="KEGG" id="amc:MADE_000001022665"/>
<evidence type="ECO:0000313" key="5">
    <source>
        <dbReference type="Proteomes" id="UP000001870"/>
    </source>
</evidence>
<protein>
    <recommendedName>
        <fullName evidence="6">TonB-dependent receptor-like beta-barrel domain-containing protein</fullName>
    </recommendedName>
</protein>
<evidence type="ECO:0000313" key="4">
    <source>
        <dbReference type="EMBL" id="AGV54093.1"/>
    </source>
</evidence>
<evidence type="ECO:0008006" key="6">
    <source>
        <dbReference type="Google" id="ProtNLM"/>
    </source>
</evidence>
<reference evidence="4 5" key="2">
    <citation type="journal article" date="2015" name="Antonie Van Leeuwenhoek">
        <title>Ecophysiological diversity of a novel member of the genus Alteromonas, and description of Alteromonas mediterranea sp. nov.</title>
        <authorList>
            <person name="Ivanova E.P."/>
            <person name="Lopez-Perez M."/>
            <person name="Zabalos M."/>
            <person name="Nguyen S.H."/>
            <person name="Webb H.K."/>
            <person name="Ryan J."/>
            <person name="Lagutin K."/>
            <person name="Vyssotski M."/>
            <person name="Crawford R.J."/>
            <person name="Rodriguez-Valera F."/>
        </authorList>
    </citation>
    <scope>NUCLEOTIDE SEQUENCE [LARGE SCALE GENOMIC DNA]</scope>
    <source>
        <strain evidence="5">DSM 17117 / CIP 110805 / LMG 28347 / Deep ecotype</strain>
    </source>
</reference>
<dbReference type="Gene3D" id="2.40.170.20">
    <property type="entry name" value="TonB-dependent receptor, beta-barrel domain"/>
    <property type="match status" value="1"/>
</dbReference>
<proteinExistence type="predicted"/>
<evidence type="ECO:0000256" key="2">
    <source>
        <dbReference type="ARBA" id="ARBA00023136"/>
    </source>
</evidence>
<gene>
    <name evidence="4" type="ORF">MADE_000001022665</name>
</gene>
<accession>T2DN42</accession>
<organism evidence="4 5">
    <name type="scientific">Alteromonas mediterranea (strain DSM 17117 / CIP 110805 / LMG 28347 / Deep ecotype)</name>
    <dbReference type="NCBI Taxonomy" id="1774373"/>
    <lineage>
        <taxon>Bacteria</taxon>
        <taxon>Pseudomonadati</taxon>
        <taxon>Pseudomonadota</taxon>
        <taxon>Gammaproteobacteria</taxon>
        <taxon>Alteromonadales</taxon>
        <taxon>Alteromonadaceae</taxon>
        <taxon>Alteromonas/Salinimonas group</taxon>
        <taxon>Alteromonas</taxon>
    </lineage>
</organism>
<keyword evidence="5" id="KW-1185">Reference proteome</keyword>
<keyword evidence="3" id="KW-0998">Cell outer membrane</keyword>
<sequence length="506" mass="57701">MSNQGGYGDLDKTQQTIFFDNLVRFNEFNWIDIEHSIKAGFQYNNESLERQRYYDTYVYNSPITGISNLNCNGAVFDCVALTTSMTIEDLEAQLGESLDFTNPDHVLAYSNIVTASPQYFALRSVYPEEYIDVNVQNVSFHVTDSMDLGDVTLNAALRADYDDFLQNLNIAPRISGGYRLFGDGDKLITFGANRYYDTNLLSYAVREAQLPYQLERRSISLNGELQGWSPLSGGSDYRYRFDNLDTPFNDEIVLGWKQATDWGNYAIEYVKRWRRDQISVSGDPVYNPEDGYYYRTQTNNGKGQNDRISLSWAWQFNTSSFWFNTTYQISEEVSFDEEDVDVAPIDELIFLRSGDEETGYTYVETTLNNLSLAETEFSQPLAFNVGWTTGWTDTFTTSLTGSYRQAFDDYVATDDVQSSGQLLRVCSICDGEEVLNVPVYQLVNVPSRFLVNASATWVPEVIGDHALRFRVDVQNLLDSRTYSVAPGESGIETGRSIWFEVGYQWH</sequence>
<dbReference type="Proteomes" id="UP000001870">
    <property type="component" value="Chromosome"/>
</dbReference>
<evidence type="ECO:0000256" key="1">
    <source>
        <dbReference type="ARBA" id="ARBA00004442"/>
    </source>
</evidence>
<dbReference type="EMBL" id="CP001103">
    <property type="protein sequence ID" value="AGV54093.1"/>
    <property type="molecule type" value="Genomic_DNA"/>
</dbReference>
<name>T2DN42_ALTMD</name>
<dbReference type="RefSeq" id="WP_023559880.1">
    <property type="nucleotide sequence ID" value="NC_011138.3"/>
</dbReference>
<dbReference type="GO" id="GO:0009279">
    <property type="term" value="C:cell outer membrane"/>
    <property type="evidence" value="ECO:0007669"/>
    <property type="project" value="UniProtKB-SubCell"/>
</dbReference>
<comment type="subcellular location">
    <subcellularLocation>
        <location evidence="1">Cell outer membrane</location>
    </subcellularLocation>
</comment>
<dbReference type="SUPFAM" id="SSF56935">
    <property type="entry name" value="Porins"/>
    <property type="match status" value="1"/>
</dbReference>
<dbReference type="AlphaFoldDB" id="T2DN42"/>
<dbReference type="InterPro" id="IPR036942">
    <property type="entry name" value="Beta-barrel_TonB_sf"/>
</dbReference>
<keyword evidence="2" id="KW-0472">Membrane</keyword>
<evidence type="ECO:0000256" key="3">
    <source>
        <dbReference type="ARBA" id="ARBA00023237"/>
    </source>
</evidence>